<dbReference type="Gene3D" id="2.120.10.30">
    <property type="entry name" value="TolB, C-terminal domain"/>
    <property type="match status" value="1"/>
</dbReference>
<dbReference type="InterPro" id="IPR011042">
    <property type="entry name" value="6-blade_b-propeller_TolB-like"/>
</dbReference>
<sequence>MPTTTQLATGLGGAIGCDFRNAQQQLVFVEYSGKLSAVNLFPAATTVDSGTNTVLKGTFTFDFDTGVQGGPAASADVQWVQDTTVIRQMAPLNSAKIINLGAVSFNGITAANLQDLPYATTPIIGNNNPSNVLTVNDVFAVLTTNGNYTKVQVVAYGYDLTINWVTYRIASGYSVLGTGYNQPEDVKLSTDGVHAYVTERSGDLVKVALTKANRSAATVIATGLTAPQQMFLDEAHNAAYVVEYAAPGSIVKVNLTNGQKTTVATGLVNPVGIVLSSDLQYAYVSEQMTAPAVGRISSIQLSNAARTTVASGLTEPFFLTWADAGQDALLVPQRDPANSIVSVNVTSGATNVVASGVPVRPSSVALPNPGEMLICSNTEVEEIAFTTFAATGDLLIGIGLIPFDRINQAAGPLQGMANTSVDVDPPYWVKNVPFGGTLPIMVNYQAAADAGAAYYQVKVDSVLHTDSWTNYFWDGTGNVLETITATKIGSSTGCYPVHPVSELFVWESPALGDMLDTTVLSNGPHTLQLVFLDTAGNPISGLVSAPLILLVNNQSCIASISAPVLQVAPPVTADTCGVLHYGSNTTANVSIGFTASQPAGFGDYSTEIVRGGTQLSFTPALPSGQVGSLTSTFTAQVGQLLGTCPTAGFAAALYVAATMTNGQGRQSQYDASALTAFVLTT</sequence>
<evidence type="ECO:0000313" key="1">
    <source>
        <dbReference type="EMBL" id="MBB5063874.1"/>
    </source>
</evidence>
<protein>
    <submittedName>
        <fullName evidence="1">Uncharacterized protein</fullName>
    </submittedName>
</protein>
<dbReference type="SUPFAM" id="SSF63829">
    <property type="entry name" value="Calcium-dependent phosphotriesterase"/>
    <property type="match status" value="1"/>
</dbReference>
<comment type="caution">
    <text evidence="1">The sequence shown here is derived from an EMBL/GenBank/DDBJ whole genome shotgun (WGS) entry which is preliminary data.</text>
</comment>
<dbReference type="RefSeq" id="WP_184255367.1">
    <property type="nucleotide sequence ID" value="NZ_JACHIO010000008.1"/>
</dbReference>
<gene>
    <name evidence="1" type="ORF">HDF15_002222</name>
</gene>
<accession>A0A7W8E9R7</accession>
<proteinExistence type="predicted"/>
<reference evidence="1 2" key="1">
    <citation type="submission" date="2020-08" db="EMBL/GenBank/DDBJ databases">
        <title>Genomic Encyclopedia of Type Strains, Phase IV (KMG-V): Genome sequencing to study the core and pangenomes of soil and plant-associated prokaryotes.</title>
        <authorList>
            <person name="Whitman W."/>
        </authorList>
    </citation>
    <scope>NUCLEOTIDE SEQUENCE [LARGE SCALE GENOMIC DNA]</scope>
    <source>
        <strain evidence="1 2">X5P3</strain>
    </source>
</reference>
<organism evidence="1 2">
    <name type="scientific">Granulicella mallensis</name>
    <dbReference type="NCBI Taxonomy" id="940614"/>
    <lineage>
        <taxon>Bacteria</taxon>
        <taxon>Pseudomonadati</taxon>
        <taxon>Acidobacteriota</taxon>
        <taxon>Terriglobia</taxon>
        <taxon>Terriglobales</taxon>
        <taxon>Acidobacteriaceae</taxon>
        <taxon>Granulicella</taxon>
    </lineage>
</organism>
<dbReference type="EMBL" id="JACHIO010000008">
    <property type="protein sequence ID" value="MBB5063874.1"/>
    <property type="molecule type" value="Genomic_DNA"/>
</dbReference>
<evidence type="ECO:0000313" key="2">
    <source>
        <dbReference type="Proteomes" id="UP000584867"/>
    </source>
</evidence>
<name>A0A7W8E9R7_9BACT</name>
<dbReference type="Proteomes" id="UP000584867">
    <property type="component" value="Unassembled WGS sequence"/>
</dbReference>
<dbReference type="AlphaFoldDB" id="A0A7W8E9R7"/>